<evidence type="ECO:0000313" key="3">
    <source>
        <dbReference type="Proteomes" id="UP000006591"/>
    </source>
</evidence>
<dbReference type="EnsemblPlants" id="ONIVA04G08530.1">
    <property type="protein sequence ID" value="ONIVA04G08530.1"/>
    <property type="gene ID" value="ONIVA04G08530"/>
</dbReference>
<keyword evidence="3" id="KW-1185">Reference proteome</keyword>
<evidence type="ECO:0000256" key="1">
    <source>
        <dbReference type="SAM" id="MobiDB-lite"/>
    </source>
</evidence>
<reference evidence="2" key="2">
    <citation type="submission" date="2018-04" db="EMBL/GenBank/DDBJ databases">
        <title>OnivRS2 (Oryza nivara Reference Sequence Version 2).</title>
        <authorList>
            <person name="Zhang J."/>
            <person name="Kudrna D."/>
            <person name="Lee S."/>
            <person name="Talag J."/>
            <person name="Rajasekar S."/>
            <person name="Welchert J."/>
            <person name="Hsing Y.-I."/>
            <person name="Wing R.A."/>
        </authorList>
    </citation>
    <scope>NUCLEOTIDE SEQUENCE [LARGE SCALE GENOMIC DNA]</scope>
    <source>
        <strain evidence="2">SL10</strain>
    </source>
</reference>
<dbReference type="AlphaFoldDB" id="A0A0E0GZY8"/>
<protein>
    <submittedName>
        <fullName evidence="2">Uncharacterized protein</fullName>
    </submittedName>
</protein>
<feature type="region of interest" description="Disordered" evidence="1">
    <location>
        <begin position="170"/>
        <end position="193"/>
    </location>
</feature>
<accession>A0A0E0GZY8</accession>
<proteinExistence type="predicted"/>
<dbReference type="Gramene" id="ONIVA04G08530.1">
    <property type="protein sequence ID" value="ONIVA04G08530.1"/>
    <property type="gene ID" value="ONIVA04G08530"/>
</dbReference>
<organism evidence="2">
    <name type="scientific">Oryza nivara</name>
    <name type="common">Indian wild rice</name>
    <name type="synonym">Oryza sativa f. spontanea</name>
    <dbReference type="NCBI Taxonomy" id="4536"/>
    <lineage>
        <taxon>Eukaryota</taxon>
        <taxon>Viridiplantae</taxon>
        <taxon>Streptophyta</taxon>
        <taxon>Embryophyta</taxon>
        <taxon>Tracheophyta</taxon>
        <taxon>Spermatophyta</taxon>
        <taxon>Magnoliopsida</taxon>
        <taxon>Liliopsida</taxon>
        <taxon>Poales</taxon>
        <taxon>Poaceae</taxon>
        <taxon>BOP clade</taxon>
        <taxon>Oryzoideae</taxon>
        <taxon>Oryzeae</taxon>
        <taxon>Oryzinae</taxon>
        <taxon>Oryza</taxon>
    </lineage>
</organism>
<sequence length="193" mass="20482">MVNGISGVSGTGTGQVRDSGACRVRARFSLRECMHVVSRGSRVLTKSHTGFGKGIGQWLTGVDGFDDDGGRPAPEKKRLISLLASSILVVLGAGARGDNDGEAAWPVMLHGGRNAEVAMAAVLVACSRALVARSCSDAVTAQNGEMMERAKDRDDRDSMAMTAFVFTTAGREDEGDEDEIEYPASVSWQWGEE</sequence>
<reference evidence="2" key="1">
    <citation type="submission" date="2015-04" db="UniProtKB">
        <authorList>
            <consortium name="EnsemblPlants"/>
        </authorList>
    </citation>
    <scope>IDENTIFICATION</scope>
    <source>
        <strain evidence="2">SL10</strain>
    </source>
</reference>
<dbReference type="OMA" id="MMERAKD"/>
<name>A0A0E0GZY8_ORYNI</name>
<dbReference type="HOGENOM" id="CLU_121660_0_0_1"/>
<dbReference type="Proteomes" id="UP000006591">
    <property type="component" value="Chromosome 4"/>
</dbReference>
<evidence type="ECO:0000313" key="2">
    <source>
        <dbReference type="EnsemblPlants" id="ONIVA04G08530.1"/>
    </source>
</evidence>